<gene>
    <name evidence="4" type="ORF">AQPW35_26560</name>
</gene>
<reference evidence="5" key="1">
    <citation type="submission" date="2019-03" db="EMBL/GenBank/DDBJ databases">
        <title>Aquabacterium pictum sp.nov., the first bacteriochlorophyll a-containing freshwater bacterium in the genus Aquabacterium of the class Betaproteobacteria.</title>
        <authorList>
            <person name="Hirose S."/>
            <person name="Tank M."/>
            <person name="Hara E."/>
            <person name="Tamaki H."/>
            <person name="Takaichi S."/>
            <person name="Haruta S."/>
            <person name="Hanada S."/>
        </authorList>
    </citation>
    <scope>NUCLEOTIDE SEQUENCE [LARGE SCALE GENOMIC DNA]</scope>
    <source>
        <strain evidence="5">W35</strain>
    </source>
</reference>
<evidence type="ECO:0000313" key="4">
    <source>
        <dbReference type="EMBL" id="GCL63575.1"/>
    </source>
</evidence>
<accession>A0A480AUX3</accession>
<dbReference type="RefSeq" id="WP_137733315.1">
    <property type="nucleotide sequence ID" value="NZ_BJCL01000006.1"/>
</dbReference>
<proteinExistence type="predicted"/>
<keyword evidence="5" id="KW-1185">Reference proteome</keyword>
<dbReference type="AlphaFoldDB" id="A0A480AUX3"/>
<organism evidence="4 5">
    <name type="scientific">Pseudaquabacterium pictum</name>
    <dbReference type="NCBI Taxonomy" id="2315236"/>
    <lineage>
        <taxon>Bacteria</taxon>
        <taxon>Pseudomonadati</taxon>
        <taxon>Pseudomonadota</taxon>
        <taxon>Betaproteobacteria</taxon>
        <taxon>Burkholderiales</taxon>
        <taxon>Sphaerotilaceae</taxon>
        <taxon>Pseudaquabacterium</taxon>
    </lineage>
</organism>
<dbReference type="PANTHER" id="PTHR10272">
    <property type="entry name" value="PLATELET-ACTIVATING FACTOR ACETYLHYDROLASE"/>
    <property type="match status" value="1"/>
</dbReference>
<keyword evidence="3" id="KW-0443">Lipid metabolism</keyword>
<name>A0A480AUX3_9BURK</name>
<keyword evidence="2" id="KW-0442">Lipid degradation</keyword>
<dbReference type="EMBL" id="BJCL01000006">
    <property type="protein sequence ID" value="GCL63575.1"/>
    <property type="molecule type" value="Genomic_DNA"/>
</dbReference>
<evidence type="ECO:0000313" key="5">
    <source>
        <dbReference type="Proteomes" id="UP000301751"/>
    </source>
</evidence>
<dbReference type="Gene3D" id="3.40.50.1820">
    <property type="entry name" value="alpha/beta hydrolase"/>
    <property type="match status" value="1"/>
</dbReference>
<dbReference type="PANTHER" id="PTHR10272:SF0">
    <property type="entry name" value="PLATELET-ACTIVATING FACTOR ACETYLHYDROLASE"/>
    <property type="match status" value="1"/>
</dbReference>
<evidence type="ECO:0000256" key="1">
    <source>
        <dbReference type="ARBA" id="ARBA00022801"/>
    </source>
</evidence>
<comment type="caution">
    <text evidence="4">The sequence shown here is derived from an EMBL/GenBank/DDBJ whole genome shotgun (WGS) entry which is preliminary data.</text>
</comment>
<dbReference type="InterPro" id="IPR029058">
    <property type="entry name" value="AB_hydrolase_fold"/>
</dbReference>
<sequence length="341" mass="35799">MVQNSGTRRPAAGRLLWAGAGLVVALSACWTAPLRAQALPPEAAATAPEAEARFTVQEFDWFDAGRGRLVPVRLYLPLAAPGAQAHPLVVFSHGIGGSRRGYSYLGRHWASQGYASLHLQHVGSDRAVWMGNPLALPGRLQAAAQDGEATARVRDLSFALDQLLAGPLAVRIDAERIVAAGHSYGANTTLLAAGAEVERDGHPLNLRDARIKAAIVISAPPFYGETSPQKVLAGIRVPSLHITATEDVIRVPGYYSPATDRVAVFEAMGGPAKTLAVFEGGSHSIFTDRAGTGGALLNPQVKAATQALSTAFLGSVFGGDSSTLRQMGQRFSALLARFSPP</sequence>
<protein>
    <recommendedName>
        <fullName evidence="6">Acetylhydrolase</fullName>
    </recommendedName>
</protein>
<dbReference type="Proteomes" id="UP000301751">
    <property type="component" value="Unassembled WGS sequence"/>
</dbReference>
<evidence type="ECO:0008006" key="6">
    <source>
        <dbReference type="Google" id="ProtNLM"/>
    </source>
</evidence>
<dbReference type="OrthoDB" id="192696at2"/>
<dbReference type="Pfam" id="PF03403">
    <property type="entry name" value="PAF-AH_p_II"/>
    <property type="match status" value="1"/>
</dbReference>
<keyword evidence="1" id="KW-0378">Hydrolase</keyword>
<evidence type="ECO:0000256" key="2">
    <source>
        <dbReference type="ARBA" id="ARBA00022963"/>
    </source>
</evidence>
<dbReference type="GO" id="GO:0003847">
    <property type="term" value="F:1-alkyl-2-acetylglycerophosphocholine esterase activity"/>
    <property type="evidence" value="ECO:0007669"/>
    <property type="project" value="TreeGrafter"/>
</dbReference>
<evidence type="ECO:0000256" key="3">
    <source>
        <dbReference type="ARBA" id="ARBA00023098"/>
    </source>
</evidence>
<dbReference type="GO" id="GO:0016042">
    <property type="term" value="P:lipid catabolic process"/>
    <property type="evidence" value="ECO:0007669"/>
    <property type="project" value="UniProtKB-KW"/>
</dbReference>
<dbReference type="SUPFAM" id="SSF53474">
    <property type="entry name" value="alpha/beta-Hydrolases"/>
    <property type="match status" value="1"/>
</dbReference>